<feature type="domain" description="ABC toxin N-terminal" evidence="6">
    <location>
        <begin position="940"/>
        <end position="1056"/>
    </location>
</feature>
<keyword evidence="2" id="KW-0175">Coiled coil</keyword>
<dbReference type="Pfam" id="PF18276">
    <property type="entry name" value="TcA_TcB_BD"/>
    <property type="match status" value="2"/>
</dbReference>
<keyword evidence="1" id="KW-0843">Virulence</keyword>
<organism evidence="7 8">
    <name type="scientific">Pseudomonas syringae pv. aptata</name>
    <dbReference type="NCBI Taxonomy" id="83167"/>
    <lineage>
        <taxon>Bacteria</taxon>
        <taxon>Pseudomonadati</taxon>
        <taxon>Pseudomonadota</taxon>
        <taxon>Gammaproteobacteria</taxon>
        <taxon>Pseudomonadales</taxon>
        <taxon>Pseudomonadaceae</taxon>
        <taxon>Pseudomonas</taxon>
        <taxon>Pseudomonas syringae</taxon>
    </lineage>
</organism>
<dbReference type="InterPro" id="IPR018003">
    <property type="entry name" value="Insecticidal_toxin/plasmid_vir"/>
</dbReference>
<evidence type="ECO:0000313" key="7">
    <source>
        <dbReference type="EMBL" id="RMO72129.1"/>
    </source>
</evidence>
<evidence type="ECO:0000259" key="3">
    <source>
        <dbReference type="Pfam" id="PF18276"/>
    </source>
</evidence>
<feature type="domain" description="Tc toxin complex TcA C-terminal TcB-binding" evidence="3">
    <location>
        <begin position="2215"/>
        <end position="2345"/>
    </location>
</feature>
<comment type="caution">
    <text evidence="7">The sequence shown here is derived from an EMBL/GenBank/DDBJ whole genome shotgun (WGS) entry which is preliminary data.</text>
</comment>
<sequence length="2515" mass="279294">MCEFNYKDISMGLNRLSKIKRLSARAGLDSLAAQALTSVAAFRQKLSTRKLLFSEVDELYEAAREEREAALIYEKCLLARSSPLLKNAVRLGINPPGESLRDYEEQFGNRASAYTSPGSVSSMFSPAAYLTALYRNARGLYPEESPYHIDKRRPDLKGLLLSQSNMSKEVSALSLSNEVLMTLAGKEMAVDDQNAVLEALAEFRLSASTPYHHPHARLRQSRIQKDPKFKQLAANPRVTGLFSGATMAGMAFDMPPELYTILTEEVTSENAAALYAKNFGDLPEEYLLNPQSLRRYYGLSDEEVTLFTTIDWEGEQDGGGEGEYVDNVLTTMIDGAVYRLQCGQHYTLDFAWLFPKGNGAYELRFSYNDVHQAFKAFRVHLNDGGTLFDNPDWTPPDAGTTCVVQIASGVPEGSFTLYLERYRQDGLFVRAPIAYDVIISRSAVAYLLKLNKAIRLWRATGMHPRALETIVNSVNSNNITDETLQLLFQVQRCVQRYGVEPEEALVLCGGLLSQSGYDDNQSLFDQVFNSPPLNGESFAPSTTQINLLPDNAADHSFEKAVLKRAFNVDDVGLFTLLSVFDNSVSTGTFTLNLKNLSAMYALSRWARLHGLSVAELRQLLKAADLPRLTSELENTQLWSGWLQKVDSLTQWLNARKLSVASVELLTRPTFIQVASTEISALLDEVKRVIDANGDADTLAKRISLLAPVLVSSLALPSAAVAESVLAWANGLQPAEWTVDQFWDGAATNDVKAVAFCYGLAQLALIYHATGINPQAFSLFVASPARLLGPVPETVVLPRALATLQALCNFSAWLKSLGDGASTLLAAFVADTLTPADLAIAMNDDAARFEQATEQAFSQAQAASDTQLSAWSEIDAVLQWAALSAAFGVTPVNIGELLALSYTAGNQPSWDDWVRVADAFSAGLSQNETKGMEAALASGLSAALCGYLLKSGLIAQVANKSREGLYQYLLLDNLNGPQVMASRVAEAIVSLQTFIQRTLSAAESQGLVDKAAVTGQFFTDWERYNQRYSTWAGAAKLVYYPENYVDPTVRLGQSGMMNTMLQTLGQAQLNTDTVGDAFNTYLNSFEEVANLRVISGYHDNLDVHEGKTYFIGTNQSEVREFYWRSADEGRRGEDGQLAANAWTDWRKIECAAQPWGDCIRPVIFKSRLYLCWLERKDVTPPDAQGMPGTTKMFDYAINISYLRYDGNWTSPKIIDVTDKIKSFAGPIESDDKPVIEPPGLYCTSFDAETTMAVLIYKKQESYTNGGDNVADKHLIYVYEDVTYTHIAADNAKTFIEYMWFELNTVSKIIVSNRYAQGLAIGSALTFLKSEGEVFEISGGASNITISDGSSGDPALVSLVARAVVREPYSYYFFLRSFHPEIVNENEYYVFEAEYYLGTLWFVRVSGLIFFIISRGNGNASSPTLVIRYSDDTGPEYQSEMAFYDDPNKQFYARVFYDYHPERIKDYVSFYMNIDGESVMGGGACQATSAPKPLSVNSLKMECHDEEDAKTKQEYTASDMVESESGGVAEYIFSFPMVDDIVFTKEWENITHYLTVTFKVDGLAYSSYYVTVYRAVGSASNVIQIKTTSEKAQYIEVDAYRTRLNTLFARKLVERAASGIDTILSYETQEIQEPQLGAGFFVTLNLPVYDETKHGDEKWVRIYYHCFKVDDDSYLAWSGSLSDQSITSVELFVPYPDDGWFLEQDIHLRIQYQCADFNQANSQSVWIGYLPGSRSVDIARPGRHALAPHIVQSVIGRDNSTVPMDFSGANALYFWELFYYTPMMSAQRFLQEQQFTLADQWLRYVWSPSGYVVRGEHVDRNWNVRPLQEDISWNDAPLKAVDPDAVAQNDPMHYKVATFMRALDLLIARGDSAYRKLERDTLTEAKVWYSQALNLLGEQPYIRANAQWTEPSLGDASSQALAEQHLTVLSLLRKGRAETLKAMASTNTATASSLFLPEVNEVMQGYWLTLRQRMYNLRHNLTLDGQPLLLPLFAKPADPKALLNAAVAAESSGGSELPVTSLPLWRFDPMLESARGLVFQLIQFGNAVQGVLERQDAESLNALLQNQGTELMASSIRVQEGMLRDLEAEKAVLSKAKDSAQKRFDSYSRMHDENINARERLSMEMQVASQSVAAGAKVAHMTAAALGLAPNIFGLANGGMKYEGVGNAVGIGITMASDVLMITSLRIAQEEMYRRRREEWEIQRNNAEGDIHQIEAQLAALDVRIESAELQKTHLGMQQGHAQAQLDFLQTKFSNSALYSWLRGRLATIYFQFYDLAVSRCLMTEKAWHWESGKSDTYIRGGGWQGTWAGLTCGEGLMLNLAQLETARMKWSKRALEVTRTVSLADFYRSTLAESDPFELSAAVSALLNGDTPPEGSAERVRLDESGALTASITLADLNIVDDYPSGLGDQRRIKQVSVSLPALLGPYQDVQAVLNYTGGVNELPPGCDNMAISRGVNDSGQFQPDFNDPRWLPFEGADIREGSMIISFPQAETKQKALLESLTDIILHISYTIRSS</sequence>
<dbReference type="Pfam" id="PF18518">
    <property type="entry name" value="TcA_RBD"/>
    <property type="match status" value="1"/>
</dbReference>
<evidence type="ECO:0000313" key="8">
    <source>
        <dbReference type="Proteomes" id="UP000274541"/>
    </source>
</evidence>
<dbReference type="Pfam" id="PF03538">
    <property type="entry name" value="VRP1"/>
    <property type="match status" value="1"/>
</dbReference>
<dbReference type="InterPro" id="IPR041568">
    <property type="entry name" value="TcA_RBD"/>
</dbReference>
<dbReference type="InterPro" id="IPR040840">
    <property type="entry name" value="TcA_TcB_BD"/>
</dbReference>
<proteinExistence type="predicted"/>
<evidence type="ECO:0000259" key="6">
    <source>
        <dbReference type="Pfam" id="PF20220"/>
    </source>
</evidence>
<dbReference type="InterPro" id="IPR046839">
    <property type="entry name" value="ABC_toxin_N"/>
</dbReference>
<accession>A0A0Q0DCZ6</accession>
<dbReference type="EMBL" id="RBPX01000037">
    <property type="protein sequence ID" value="RMO72129.1"/>
    <property type="molecule type" value="Genomic_DNA"/>
</dbReference>
<dbReference type="InterPro" id="IPR041079">
    <property type="entry name" value="Neuraminidase-like"/>
</dbReference>
<evidence type="ECO:0000259" key="4">
    <source>
        <dbReference type="Pfam" id="PF18413"/>
    </source>
</evidence>
<name>A0A0Q0DCZ6_PSEAP</name>
<evidence type="ECO:0000259" key="5">
    <source>
        <dbReference type="Pfam" id="PF18518"/>
    </source>
</evidence>
<feature type="coiled-coil region" evidence="2">
    <location>
        <begin position="2188"/>
        <end position="2229"/>
    </location>
</feature>
<feature type="domain" description="Neuraminidase-like" evidence="4">
    <location>
        <begin position="1090"/>
        <end position="1256"/>
    </location>
</feature>
<evidence type="ECO:0000256" key="1">
    <source>
        <dbReference type="ARBA" id="ARBA00023026"/>
    </source>
</evidence>
<dbReference type="Pfam" id="PF18413">
    <property type="entry name" value="Neuraminidase"/>
    <property type="match status" value="1"/>
</dbReference>
<gene>
    <name evidence="7" type="ORF">ALQ37_04932</name>
</gene>
<protein>
    <submittedName>
        <fullName evidence="7">Insecticidal toxin complex protein TcdA1</fullName>
    </submittedName>
</protein>
<reference evidence="7 8" key="1">
    <citation type="submission" date="2018-08" db="EMBL/GenBank/DDBJ databases">
        <title>Recombination of ecologically and evolutionarily significant loci maintains genetic cohesion in the Pseudomonas syringae species complex.</title>
        <authorList>
            <person name="Dillon M."/>
            <person name="Thakur S."/>
            <person name="Almeida R.N.D."/>
            <person name="Weir B.S."/>
            <person name="Guttman D.S."/>
        </authorList>
    </citation>
    <scope>NUCLEOTIDE SEQUENCE [LARGE SCALE GENOMIC DNA]</scope>
    <source>
        <strain evidence="7 8">ICMP 4388</strain>
    </source>
</reference>
<dbReference type="Proteomes" id="UP000274541">
    <property type="component" value="Unassembled WGS sequence"/>
</dbReference>
<feature type="domain" description="Tc toxin complex TcA C-terminal TcB-binding" evidence="3">
    <location>
        <begin position="2447"/>
        <end position="2511"/>
    </location>
</feature>
<evidence type="ECO:0000256" key="2">
    <source>
        <dbReference type="SAM" id="Coils"/>
    </source>
</evidence>
<dbReference type="Pfam" id="PF20220">
    <property type="entry name" value="ABC_toxin_N"/>
    <property type="match status" value="1"/>
</dbReference>
<feature type="domain" description="TcA receptor binding" evidence="5">
    <location>
        <begin position="1631"/>
        <end position="1765"/>
    </location>
</feature>